<comment type="similarity">
    <text evidence="1">Belongs to the peptidase C40 family.</text>
</comment>
<dbReference type="AlphaFoldDB" id="A0A1G1WBJ7"/>
<dbReference type="GO" id="GO:0008234">
    <property type="term" value="F:cysteine-type peptidase activity"/>
    <property type="evidence" value="ECO:0007669"/>
    <property type="project" value="UniProtKB-KW"/>
</dbReference>
<dbReference type="STRING" id="1802595.A2134_01215"/>
<accession>A0A1G1WBJ7</accession>
<dbReference type="PANTHER" id="PTHR47053:SF1">
    <property type="entry name" value="MUREIN DD-ENDOPEPTIDASE MEPH-RELATED"/>
    <property type="match status" value="1"/>
</dbReference>
<dbReference type="SUPFAM" id="SSF54001">
    <property type="entry name" value="Cysteine proteinases"/>
    <property type="match status" value="1"/>
</dbReference>
<protein>
    <recommendedName>
        <fullName evidence="5">NlpC/P60 domain-containing protein</fullName>
    </recommendedName>
</protein>
<evidence type="ECO:0000256" key="3">
    <source>
        <dbReference type="ARBA" id="ARBA00022801"/>
    </source>
</evidence>
<dbReference type="InterPro" id="IPR051202">
    <property type="entry name" value="Peptidase_C40"/>
</dbReference>
<keyword evidence="3" id="KW-0378">Hydrolase</keyword>
<dbReference type="GO" id="GO:0006508">
    <property type="term" value="P:proteolysis"/>
    <property type="evidence" value="ECO:0007669"/>
    <property type="project" value="UniProtKB-KW"/>
</dbReference>
<feature type="domain" description="NlpC/P60" evidence="5">
    <location>
        <begin position="4"/>
        <end position="137"/>
    </location>
</feature>
<proteinExistence type="inferred from homology"/>
<evidence type="ECO:0000313" key="7">
    <source>
        <dbReference type="Proteomes" id="UP000178162"/>
    </source>
</evidence>
<sequence length="137" mass="16192">MNRQEKTRKVVETAKKYLEVPYKRNAKFYEAPHFFNCSTFTRFVYEKIGKDLPKKAITQSMQGRKVKAKNIKIGDLVFIRGNRGYYNSQFPDGIGHVGIYVGENKIISARGRYKKVTEEKLKNYLKKEQFRVIKRFL</sequence>
<reference evidence="6 7" key="1">
    <citation type="journal article" date="2016" name="Nat. Commun.">
        <title>Thousands of microbial genomes shed light on interconnected biogeochemical processes in an aquifer system.</title>
        <authorList>
            <person name="Anantharaman K."/>
            <person name="Brown C.T."/>
            <person name="Hug L.A."/>
            <person name="Sharon I."/>
            <person name="Castelle C.J."/>
            <person name="Probst A.J."/>
            <person name="Thomas B.C."/>
            <person name="Singh A."/>
            <person name="Wilkins M.J."/>
            <person name="Karaoz U."/>
            <person name="Brodie E.L."/>
            <person name="Williams K.H."/>
            <person name="Hubbard S.S."/>
            <person name="Banfield J.F."/>
        </authorList>
    </citation>
    <scope>NUCLEOTIDE SEQUENCE [LARGE SCALE GENOMIC DNA]</scope>
</reference>
<dbReference type="PANTHER" id="PTHR47053">
    <property type="entry name" value="MUREIN DD-ENDOPEPTIDASE MEPH-RELATED"/>
    <property type="match status" value="1"/>
</dbReference>
<evidence type="ECO:0000256" key="4">
    <source>
        <dbReference type="ARBA" id="ARBA00022807"/>
    </source>
</evidence>
<evidence type="ECO:0000256" key="1">
    <source>
        <dbReference type="ARBA" id="ARBA00007074"/>
    </source>
</evidence>
<evidence type="ECO:0000256" key="2">
    <source>
        <dbReference type="ARBA" id="ARBA00022670"/>
    </source>
</evidence>
<evidence type="ECO:0000259" key="5">
    <source>
        <dbReference type="PROSITE" id="PS51935"/>
    </source>
</evidence>
<dbReference type="Proteomes" id="UP000178162">
    <property type="component" value="Unassembled WGS sequence"/>
</dbReference>
<organism evidence="6 7">
    <name type="scientific">Candidatus Woykebacteria bacterium RBG_16_39_9b</name>
    <dbReference type="NCBI Taxonomy" id="1802595"/>
    <lineage>
        <taxon>Bacteria</taxon>
        <taxon>Candidatus Woykeibacteriota</taxon>
    </lineage>
</organism>
<name>A0A1G1WBJ7_9BACT</name>
<dbReference type="PROSITE" id="PS51935">
    <property type="entry name" value="NLPC_P60"/>
    <property type="match status" value="1"/>
</dbReference>
<dbReference type="InterPro" id="IPR000064">
    <property type="entry name" value="NLP_P60_dom"/>
</dbReference>
<dbReference type="InterPro" id="IPR038765">
    <property type="entry name" value="Papain-like_cys_pep_sf"/>
</dbReference>
<gene>
    <name evidence="6" type="ORF">A2134_01215</name>
</gene>
<dbReference type="Gene3D" id="3.90.1720.10">
    <property type="entry name" value="endopeptidase domain like (from Nostoc punctiforme)"/>
    <property type="match status" value="1"/>
</dbReference>
<evidence type="ECO:0000313" key="6">
    <source>
        <dbReference type="EMBL" id="OGY24994.1"/>
    </source>
</evidence>
<dbReference type="EMBL" id="MHCR01000026">
    <property type="protein sequence ID" value="OGY24994.1"/>
    <property type="molecule type" value="Genomic_DNA"/>
</dbReference>
<keyword evidence="4" id="KW-0788">Thiol protease</keyword>
<comment type="caution">
    <text evidence="6">The sequence shown here is derived from an EMBL/GenBank/DDBJ whole genome shotgun (WGS) entry which is preliminary data.</text>
</comment>
<dbReference type="Pfam" id="PF00877">
    <property type="entry name" value="NLPC_P60"/>
    <property type="match status" value="1"/>
</dbReference>
<keyword evidence="2" id="KW-0645">Protease</keyword>